<dbReference type="RefSeq" id="WP_176725673.1">
    <property type="nucleotide sequence ID" value="NZ_CP136798.1"/>
</dbReference>
<keyword evidence="3 5" id="KW-0808">Transferase</keyword>
<dbReference type="SUPFAM" id="SSF53335">
    <property type="entry name" value="S-adenosyl-L-methionine-dependent methyltransferases"/>
    <property type="match status" value="1"/>
</dbReference>
<evidence type="ECO:0000256" key="2">
    <source>
        <dbReference type="ARBA" id="ARBA00022603"/>
    </source>
</evidence>
<dbReference type="CDD" id="cd02440">
    <property type="entry name" value="AdoMet_MTases"/>
    <property type="match status" value="1"/>
</dbReference>
<protein>
    <submittedName>
        <fullName evidence="5">Class I SAM-dependent methyltransferase</fullName>
        <ecNumber evidence="5">2.1.1.-</ecNumber>
    </submittedName>
</protein>
<proteinExistence type="inferred from homology"/>
<evidence type="ECO:0000259" key="4">
    <source>
        <dbReference type="Pfam" id="PF08241"/>
    </source>
</evidence>
<feature type="domain" description="Methyltransferase type 11" evidence="4">
    <location>
        <begin position="50"/>
        <end position="136"/>
    </location>
</feature>
<dbReference type="InterPro" id="IPR029063">
    <property type="entry name" value="SAM-dependent_MTases_sf"/>
</dbReference>
<name>A0AAU8KIL3_9ACTN</name>
<dbReference type="Pfam" id="PF08241">
    <property type="entry name" value="Methyltransf_11"/>
    <property type="match status" value="1"/>
</dbReference>
<dbReference type="AlphaFoldDB" id="A0AAU8KIL3"/>
<dbReference type="InterPro" id="IPR013216">
    <property type="entry name" value="Methyltransf_11"/>
</dbReference>
<dbReference type="PANTHER" id="PTHR44942:SF4">
    <property type="entry name" value="METHYLTRANSFERASE TYPE 11 DOMAIN-CONTAINING PROTEIN"/>
    <property type="match status" value="1"/>
</dbReference>
<comment type="similarity">
    <text evidence="1">Belongs to the methyltransferase superfamily.</text>
</comment>
<evidence type="ECO:0000256" key="1">
    <source>
        <dbReference type="ARBA" id="ARBA00008361"/>
    </source>
</evidence>
<gene>
    <name evidence="5" type="ORF">R1Y80_20485</name>
</gene>
<keyword evidence="2 5" id="KW-0489">Methyltransferase</keyword>
<dbReference type="GO" id="GO:0032259">
    <property type="term" value="P:methylation"/>
    <property type="evidence" value="ECO:0007669"/>
    <property type="project" value="UniProtKB-KW"/>
</dbReference>
<organism evidence="5">
    <name type="scientific">Streptomyces sp. JL1001</name>
    <dbReference type="NCBI Taxonomy" id="3078227"/>
    <lineage>
        <taxon>Bacteria</taxon>
        <taxon>Bacillati</taxon>
        <taxon>Actinomycetota</taxon>
        <taxon>Actinomycetes</taxon>
        <taxon>Kitasatosporales</taxon>
        <taxon>Streptomycetaceae</taxon>
        <taxon>Streptomyces</taxon>
    </lineage>
</organism>
<dbReference type="EC" id="2.1.1.-" evidence="5"/>
<accession>A0AAU8KIL3</accession>
<dbReference type="EMBL" id="CP136798">
    <property type="protein sequence ID" value="XCN15864.1"/>
    <property type="molecule type" value="Genomic_DNA"/>
</dbReference>
<dbReference type="GO" id="GO:0008757">
    <property type="term" value="F:S-adenosylmethionine-dependent methyltransferase activity"/>
    <property type="evidence" value="ECO:0007669"/>
    <property type="project" value="InterPro"/>
</dbReference>
<dbReference type="Gene3D" id="3.40.50.150">
    <property type="entry name" value="Vaccinia Virus protein VP39"/>
    <property type="match status" value="1"/>
</dbReference>
<reference evidence="5" key="1">
    <citation type="submission" date="2023-10" db="EMBL/GenBank/DDBJ databases">
        <title>Complete genome sequence of Streptomyces sp. JL1001.</title>
        <authorList>
            <person name="Jiang L."/>
        </authorList>
    </citation>
    <scope>NUCLEOTIDE SEQUENCE</scope>
    <source>
        <strain evidence="5">JL1001</strain>
    </source>
</reference>
<evidence type="ECO:0000256" key="3">
    <source>
        <dbReference type="ARBA" id="ARBA00022679"/>
    </source>
</evidence>
<evidence type="ECO:0000313" key="5">
    <source>
        <dbReference type="EMBL" id="XCN15864.1"/>
    </source>
</evidence>
<dbReference type="InterPro" id="IPR051052">
    <property type="entry name" value="Diverse_substrate_MTase"/>
</dbReference>
<dbReference type="PANTHER" id="PTHR44942">
    <property type="entry name" value="METHYLTRANSF_11 DOMAIN-CONTAINING PROTEIN"/>
    <property type="match status" value="1"/>
</dbReference>
<sequence>MSGLSQEGMSSSPSEAYFGGGAALYNRSRPEYPDALIERITSALPGRDVLDVGCGSGIEARQFRAAGCTVLGVDPDAQMAEHARSGGVPVEIGKFESWDPAGRTFDAVVAGTAWHWVDPSAGAALAARVLRPGGLLAPFHHASLTPPKLAEAAGMALPGWSTRSATAYQRVAPVSVFAPDGRRTSPFELYQPLFDAMADAIRRTGRFTEPELWRFDWEQTYTRDEWLAYLPTQGVLAKLAPEELARRLDAVGAEIDRMGGSFSLPYATVAVTAVRTDAG</sequence>